<dbReference type="SUPFAM" id="SSF53850">
    <property type="entry name" value="Periplasmic binding protein-like II"/>
    <property type="match status" value="1"/>
</dbReference>
<evidence type="ECO:0000259" key="5">
    <source>
        <dbReference type="SMART" id="SM00062"/>
    </source>
</evidence>
<accession>A0A7S7AVV6</accession>
<dbReference type="EMBL" id="CP061839">
    <property type="protein sequence ID" value="QOW60620.1"/>
    <property type="molecule type" value="Genomic_DNA"/>
</dbReference>
<comment type="similarity">
    <text evidence="2 4">Belongs to the bacterial solute-binding protein 3 family.</text>
</comment>
<evidence type="ECO:0000313" key="8">
    <source>
        <dbReference type="Proteomes" id="UP000593915"/>
    </source>
</evidence>
<dbReference type="Proteomes" id="UP000593915">
    <property type="component" value="Chromosome"/>
</dbReference>
<gene>
    <name evidence="7" type="ORF">IFE08_12575</name>
</gene>
<keyword evidence="3" id="KW-0732">Signal</keyword>
<dbReference type="GO" id="GO:0016020">
    <property type="term" value="C:membrane"/>
    <property type="evidence" value="ECO:0007669"/>
    <property type="project" value="InterPro"/>
</dbReference>
<dbReference type="AlphaFoldDB" id="A0A7S7AVV6"/>
<proteinExistence type="inferred from homology"/>
<dbReference type="GO" id="GO:0030313">
    <property type="term" value="C:cell envelope"/>
    <property type="evidence" value="ECO:0007669"/>
    <property type="project" value="UniProtKB-SubCell"/>
</dbReference>
<evidence type="ECO:0000256" key="2">
    <source>
        <dbReference type="ARBA" id="ARBA00010333"/>
    </source>
</evidence>
<dbReference type="SMART" id="SM00079">
    <property type="entry name" value="PBPe"/>
    <property type="match status" value="1"/>
</dbReference>
<dbReference type="SMART" id="SM00062">
    <property type="entry name" value="PBPb"/>
    <property type="match status" value="1"/>
</dbReference>
<evidence type="ECO:0000256" key="4">
    <source>
        <dbReference type="RuleBase" id="RU003744"/>
    </source>
</evidence>
<sequence>MKIRNLVLICLLISLFVSCRKNKNDKDLFSDDISLAKVLVDGKLRVGVASNYPPLCFSDGRGGLQGFDLDILTAVADFMDIDIEFVGMDWTEKFNFLTADKIDCIASGFSATPEREKIVEFSMPYFKNAQVIVVRAGENIKTLEDLKNKTVGVQKGALGMDILNAYLKDTVKTIKTYSTIMPAFSDLKDRGVDACITDFCSVAYLINQEGNRYEILENCLASDSYVFAFKKGAVSLKDEINEVLLELEEKGVLEKISRKWFGSNVIIIGK</sequence>
<feature type="domain" description="Ionotropic glutamate receptor C-terminal" evidence="6">
    <location>
        <begin position="43"/>
        <end position="263"/>
    </location>
</feature>
<evidence type="ECO:0000313" key="7">
    <source>
        <dbReference type="EMBL" id="QOW60620.1"/>
    </source>
</evidence>
<dbReference type="GO" id="GO:0015276">
    <property type="term" value="F:ligand-gated monoatomic ion channel activity"/>
    <property type="evidence" value="ECO:0007669"/>
    <property type="project" value="InterPro"/>
</dbReference>
<dbReference type="InterPro" id="IPR001320">
    <property type="entry name" value="Iontro_rcpt_C"/>
</dbReference>
<dbReference type="RefSeq" id="WP_194076106.1">
    <property type="nucleotide sequence ID" value="NZ_CP061839.1"/>
</dbReference>
<dbReference type="PROSITE" id="PS01039">
    <property type="entry name" value="SBP_BACTERIAL_3"/>
    <property type="match status" value="1"/>
</dbReference>
<organism evidence="7 8">
    <name type="scientific">Treponema pedis</name>
    <dbReference type="NCBI Taxonomy" id="409322"/>
    <lineage>
        <taxon>Bacteria</taxon>
        <taxon>Pseudomonadati</taxon>
        <taxon>Spirochaetota</taxon>
        <taxon>Spirochaetia</taxon>
        <taxon>Spirochaetales</taxon>
        <taxon>Treponemataceae</taxon>
        <taxon>Treponema</taxon>
    </lineage>
</organism>
<dbReference type="PANTHER" id="PTHR35936:SF19">
    <property type="entry name" value="AMINO-ACID-BINDING PROTEIN YXEM-RELATED"/>
    <property type="match status" value="1"/>
</dbReference>
<dbReference type="InterPro" id="IPR001638">
    <property type="entry name" value="Solute-binding_3/MltF_N"/>
</dbReference>
<dbReference type="Gene3D" id="3.40.190.10">
    <property type="entry name" value="Periplasmic binding protein-like II"/>
    <property type="match status" value="2"/>
</dbReference>
<evidence type="ECO:0000259" key="6">
    <source>
        <dbReference type="SMART" id="SM00079"/>
    </source>
</evidence>
<dbReference type="InterPro" id="IPR018313">
    <property type="entry name" value="SBP_3_CS"/>
</dbReference>
<feature type="domain" description="Solute-binding protein family 3/N-terminal" evidence="5">
    <location>
        <begin position="43"/>
        <end position="264"/>
    </location>
</feature>
<evidence type="ECO:0000256" key="1">
    <source>
        <dbReference type="ARBA" id="ARBA00004196"/>
    </source>
</evidence>
<reference evidence="7 8" key="1">
    <citation type="submission" date="2020-09" db="EMBL/GenBank/DDBJ databases">
        <title>Characterization of Treponema spp. from bovine digital dermatitis in Korea.</title>
        <authorList>
            <person name="Espiritu H.M."/>
            <person name="Cho Y.I."/>
            <person name="Mamuad L."/>
        </authorList>
    </citation>
    <scope>NUCLEOTIDE SEQUENCE [LARGE SCALE GENOMIC DNA]</scope>
    <source>
        <strain evidence="7 8">KS1</strain>
    </source>
</reference>
<dbReference type="PROSITE" id="PS51257">
    <property type="entry name" value="PROKAR_LIPOPROTEIN"/>
    <property type="match status" value="1"/>
</dbReference>
<name>A0A7S7AVV6_9SPIR</name>
<evidence type="ECO:0000256" key="3">
    <source>
        <dbReference type="ARBA" id="ARBA00022729"/>
    </source>
</evidence>
<protein>
    <submittedName>
        <fullName evidence="7">Amino acid ABC transporter substrate-binding protein</fullName>
    </submittedName>
</protein>
<dbReference type="Pfam" id="PF00497">
    <property type="entry name" value="SBP_bac_3"/>
    <property type="match status" value="1"/>
</dbReference>
<comment type="subcellular location">
    <subcellularLocation>
        <location evidence="1">Cell envelope</location>
    </subcellularLocation>
</comment>
<dbReference type="PANTHER" id="PTHR35936">
    <property type="entry name" value="MEMBRANE-BOUND LYTIC MUREIN TRANSGLYCOSYLASE F"/>
    <property type="match status" value="1"/>
</dbReference>
<dbReference type="CDD" id="cd13530">
    <property type="entry name" value="PBP2_peptides_like"/>
    <property type="match status" value="1"/>
</dbReference>